<dbReference type="InterPro" id="IPR011990">
    <property type="entry name" value="TPR-like_helical_dom_sf"/>
</dbReference>
<feature type="repeat" description="TPR" evidence="3">
    <location>
        <begin position="36"/>
        <end position="69"/>
    </location>
</feature>
<feature type="region of interest" description="Disordered" evidence="4">
    <location>
        <begin position="319"/>
        <end position="355"/>
    </location>
</feature>
<dbReference type="Proteomes" id="UP001634747">
    <property type="component" value="Unassembled WGS sequence"/>
</dbReference>
<reference evidence="5 6" key="1">
    <citation type="submission" date="2024-12" db="EMBL/GenBank/DDBJ databases">
        <authorList>
            <person name="Lee Y."/>
        </authorList>
    </citation>
    <scope>NUCLEOTIDE SEQUENCE [LARGE SCALE GENOMIC DNA]</scope>
    <source>
        <strain evidence="5 6">03SUJ4</strain>
    </source>
</reference>
<dbReference type="PROSITE" id="PS50293">
    <property type="entry name" value="TPR_REGION"/>
    <property type="match status" value="1"/>
</dbReference>
<keyword evidence="2 3" id="KW-0802">TPR repeat</keyword>
<evidence type="ECO:0000313" key="6">
    <source>
        <dbReference type="Proteomes" id="UP001634747"/>
    </source>
</evidence>
<dbReference type="PANTHER" id="PTHR45586:SF1">
    <property type="entry name" value="LIPOPOLYSACCHARIDE ASSEMBLY PROTEIN B"/>
    <property type="match status" value="1"/>
</dbReference>
<feature type="compositionally biased region" description="Basic and acidic residues" evidence="4">
    <location>
        <begin position="320"/>
        <end position="346"/>
    </location>
</feature>
<organism evidence="5 6">
    <name type="scientific">Terriglobus aquaticus</name>
    <dbReference type="NCBI Taxonomy" id="940139"/>
    <lineage>
        <taxon>Bacteria</taxon>
        <taxon>Pseudomonadati</taxon>
        <taxon>Acidobacteriota</taxon>
        <taxon>Terriglobia</taxon>
        <taxon>Terriglobales</taxon>
        <taxon>Acidobacteriaceae</taxon>
        <taxon>Terriglobus</taxon>
    </lineage>
</organism>
<proteinExistence type="predicted"/>
<dbReference type="SMART" id="SM00028">
    <property type="entry name" value="TPR"/>
    <property type="match status" value="5"/>
</dbReference>
<evidence type="ECO:0000256" key="1">
    <source>
        <dbReference type="ARBA" id="ARBA00022737"/>
    </source>
</evidence>
<evidence type="ECO:0000313" key="5">
    <source>
        <dbReference type="EMBL" id="MFN2977431.1"/>
    </source>
</evidence>
<dbReference type="InterPro" id="IPR051012">
    <property type="entry name" value="CellSynth/LPSAsmb/PSIAsmb"/>
</dbReference>
<keyword evidence="1" id="KW-0677">Repeat</keyword>
<accession>A0ABW9KNS5</accession>
<evidence type="ECO:0000256" key="3">
    <source>
        <dbReference type="PROSITE-ProRule" id="PRU00339"/>
    </source>
</evidence>
<keyword evidence="6" id="KW-1185">Reference proteome</keyword>
<sequence>MRAQNACADGDRALAASQWSAANDAYQKCVVENPVSAVYSNMGVALSHMGRMDDAVRSYTTALELDPGNTRIEFNLAVTLLRSGEYAQAADHLKHLQRTGNDSRYDELLAFCYYHLASYPLAARAAERVYAAHPDDAANALILGSTYTRMHLYDKALPLITFALKAAGSAEGHLILAQTLIGLHQYPAAQNELQQIAATQPDFPGLHEAMGEVYVGTERAHDAEAEFALAVKEDPDSFEANYLLGRLKRFDGNFAEANHFYDVADRLHPHSPEIAYERAEIAIKERRFADAIPLLEFVTRAEPDEAQAVLLLAQAYQKTGRHEDAQREGELYNAKRRESHQQREAQDQADAGKAP</sequence>
<name>A0ABW9KNS5_9BACT</name>
<dbReference type="EMBL" id="JBJYXY010000001">
    <property type="protein sequence ID" value="MFN2977431.1"/>
    <property type="molecule type" value="Genomic_DNA"/>
</dbReference>
<gene>
    <name evidence="5" type="ORF">ACK2TP_16790</name>
</gene>
<dbReference type="RefSeq" id="WP_263414407.1">
    <property type="nucleotide sequence ID" value="NZ_BAABBH010000001.1"/>
</dbReference>
<evidence type="ECO:0000256" key="4">
    <source>
        <dbReference type="SAM" id="MobiDB-lite"/>
    </source>
</evidence>
<dbReference type="InterPro" id="IPR019734">
    <property type="entry name" value="TPR_rpt"/>
</dbReference>
<dbReference type="SUPFAM" id="SSF48452">
    <property type="entry name" value="TPR-like"/>
    <property type="match status" value="2"/>
</dbReference>
<comment type="caution">
    <text evidence="5">The sequence shown here is derived from an EMBL/GenBank/DDBJ whole genome shotgun (WGS) entry which is preliminary data.</text>
</comment>
<dbReference type="Pfam" id="PF14559">
    <property type="entry name" value="TPR_19"/>
    <property type="match status" value="3"/>
</dbReference>
<dbReference type="PANTHER" id="PTHR45586">
    <property type="entry name" value="TPR REPEAT-CONTAINING PROTEIN PA4667"/>
    <property type="match status" value="1"/>
</dbReference>
<dbReference type="Gene3D" id="1.25.40.10">
    <property type="entry name" value="Tetratricopeptide repeat domain"/>
    <property type="match status" value="3"/>
</dbReference>
<dbReference type="PROSITE" id="PS50005">
    <property type="entry name" value="TPR"/>
    <property type="match status" value="1"/>
</dbReference>
<protein>
    <submittedName>
        <fullName evidence="5">Tetratricopeptide repeat protein</fullName>
    </submittedName>
</protein>
<evidence type="ECO:0000256" key="2">
    <source>
        <dbReference type="ARBA" id="ARBA00022803"/>
    </source>
</evidence>